<evidence type="ECO:0000313" key="2">
    <source>
        <dbReference type="Proteomes" id="UP001241377"/>
    </source>
</evidence>
<comment type="caution">
    <text evidence="1">The sequence shown here is derived from an EMBL/GenBank/DDBJ whole genome shotgun (WGS) entry which is preliminary data.</text>
</comment>
<accession>A0ACC2W6S1</accession>
<dbReference type="Proteomes" id="UP001241377">
    <property type="component" value="Unassembled WGS sequence"/>
</dbReference>
<proteinExistence type="predicted"/>
<gene>
    <name evidence="1" type="ORF">QFC19_002796</name>
</gene>
<evidence type="ECO:0000313" key="1">
    <source>
        <dbReference type="EMBL" id="KAJ9107136.1"/>
    </source>
</evidence>
<sequence length="390" mass="41188">MRLLSARIMPQTTLARNLKLSSASPPKKSTAVRNASKLSPAVLKAKQSGTQGRFPGKPSTMEDDIRALGLDPVQFLGPELGRGGLAWISGNKNSGAGKEETKGAKGETGVMDEDRTEIDGHQANKQAERAAEDIALDDDDDEVVVVDATEEKVKNTLLRGTPVGKKDSTSIAPTEEDVHPCDPDHQKAAAAVQHESDASFLANTTVSHAGSSNALKRKHEKREVADGGLEGGENVTGAHEGRGKKRAPADGEGGVAGAEGKCADDAGRVSKKKKDAYEIHAKVAHPQNAARVDANPPLDQLLQLQRELWGNIAPSRTAESSVKKKPSSANSRTKGSAAAGKPEVLETGQEAGTGGIVEKGEVVVYWMRMEDMRGTFSTLPAFTSFLTSYA</sequence>
<organism evidence="1 2">
    <name type="scientific">Naganishia cerealis</name>
    <dbReference type="NCBI Taxonomy" id="610337"/>
    <lineage>
        <taxon>Eukaryota</taxon>
        <taxon>Fungi</taxon>
        <taxon>Dikarya</taxon>
        <taxon>Basidiomycota</taxon>
        <taxon>Agaricomycotina</taxon>
        <taxon>Tremellomycetes</taxon>
        <taxon>Filobasidiales</taxon>
        <taxon>Filobasidiaceae</taxon>
        <taxon>Naganishia</taxon>
    </lineage>
</organism>
<name>A0ACC2W6S1_9TREE</name>
<dbReference type="EMBL" id="JASBWR010000025">
    <property type="protein sequence ID" value="KAJ9107136.1"/>
    <property type="molecule type" value="Genomic_DNA"/>
</dbReference>
<keyword evidence="2" id="KW-1185">Reference proteome</keyword>
<protein>
    <submittedName>
        <fullName evidence="1">Uncharacterized protein</fullName>
    </submittedName>
</protein>
<reference evidence="1" key="1">
    <citation type="submission" date="2023-04" db="EMBL/GenBank/DDBJ databases">
        <title>Draft Genome sequencing of Naganishia species isolated from polar environments using Oxford Nanopore Technology.</title>
        <authorList>
            <person name="Leo P."/>
            <person name="Venkateswaran K."/>
        </authorList>
    </citation>
    <scope>NUCLEOTIDE SEQUENCE</scope>
    <source>
        <strain evidence="1">MNA-CCFEE 5261</strain>
    </source>
</reference>